<dbReference type="AlphaFoldDB" id="A0AAZ3S034"/>
<accession>A0AAZ3S034</accession>
<evidence type="ECO:0000313" key="1">
    <source>
        <dbReference type="Ensembl" id="ENSOTSP00005145494.1"/>
    </source>
</evidence>
<dbReference type="GO" id="GO:0005737">
    <property type="term" value="C:cytoplasm"/>
    <property type="evidence" value="ECO:0007669"/>
    <property type="project" value="TreeGrafter"/>
</dbReference>
<proteinExistence type="predicted"/>
<name>A0AAZ3S034_ONCTS</name>
<reference evidence="2" key="1">
    <citation type="journal article" date="2018" name="PLoS ONE">
        <title>Chinook salmon (Oncorhynchus tshawytscha) genome and transcriptome.</title>
        <authorList>
            <person name="Christensen K.A."/>
            <person name="Leong J.S."/>
            <person name="Sakhrani D."/>
            <person name="Biagi C.A."/>
            <person name="Minkley D.R."/>
            <person name="Withler R.E."/>
            <person name="Rondeau E.B."/>
            <person name="Koop B.F."/>
            <person name="Devlin R.H."/>
        </authorList>
    </citation>
    <scope>NUCLEOTIDE SEQUENCE [LARGE SCALE GENOMIC DNA]</scope>
</reference>
<sequence>MSGNSLVLPIVLWGRTAPTHCVSSLLVMDNLTTIVAGCHDRHICIWDMSSDLEISPRAMFCHNAFITCLSKASPGSEKQYIVSSPLRVCCFLFHTRIWIQCFEEESKPIYCRDCQSISFCNFTQPFLLVVCSKYWRERYPLLSSIQTLYSVVFRPFTQHFVEAPLAAITALSLLLSLSPSRCLPLSLSLSLSYTLSLSLFVSLSLFLLICPSVTRFFYSRRELFHKLLVQGDSAGRLTLWSIPDTSPLQALSTLHVSSTVSLQEAFDKLAPLSAGIIDQLSVTPGSEEPIKVTSSVYIPSQGRLVCGREDGRGWGERTVSPRYDQRSLDLRCCGRQRHRPGHTFTGEEKHVFCVLHGGEITQLLVPLRTAA</sequence>
<dbReference type="GeneTree" id="ENSGT00940000155301"/>
<dbReference type="Proteomes" id="UP000694402">
    <property type="component" value="Unassembled WGS sequence"/>
</dbReference>
<dbReference type="PANTHER" id="PTHR44099:SF3">
    <property type="entry name" value="WD REPEAT-CONTAINING PROTEIN 7"/>
    <property type="match status" value="1"/>
</dbReference>
<organism evidence="1 2">
    <name type="scientific">Oncorhynchus tshawytscha</name>
    <name type="common">Chinook salmon</name>
    <name type="synonym">Salmo tshawytscha</name>
    <dbReference type="NCBI Taxonomy" id="74940"/>
    <lineage>
        <taxon>Eukaryota</taxon>
        <taxon>Metazoa</taxon>
        <taxon>Chordata</taxon>
        <taxon>Craniata</taxon>
        <taxon>Vertebrata</taxon>
        <taxon>Euteleostomi</taxon>
        <taxon>Actinopterygii</taxon>
        <taxon>Neopterygii</taxon>
        <taxon>Teleostei</taxon>
        <taxon>Protacanthopterygii</taxon>
        <taxon>Salmoniformes</taxon>
        <taxon>Salmonidae</taxon>
        <taxon>Salmoninae</taxon>
        <taxon>Oncorhynchus</taxon>
    </lineage>
</organism>
<reference evidence="1" key="2">
    <citation type="submission" date="2025-08" db="UniProtKB">
        <authorList>
            <consortium name="Ensembl"/>
        </authorList>
    </citation>
    <scope>IDENTIFICATION</scope>
</reference>
<dbReference type="Gene3D" id="2.130.10.10">
    <property type="entry name" value="YVTN repeat-like/Quinoprotein amine dehydrogenase"/>
    <property type="match status" value="1"/>
</dbReference>
<dbReference type="Ensembl" id="ENSOTST00005162487.1">
    <property type="protein sequence ID" value="ENSOTSP00005145494.1"/>
    <property type="gene ID" value="ENSOTSG00005067721.1"/>
</dbReference>
<evidence type="ECO:0000313" key="2">
    <source>
        <dbReference type="Proteomes" id="UP000694402"/>
    </source>
</evidence>
<protein>
    <submittedName>
        <fullName evidence="1">Uncharacterized protein</fullName>
    </submittedName>
</protein>
<dbReference type="InterPro" id="IPR015943">
    <property type="entry name" value="WD40/YVTN_repeat-like_dom_sf"/>
</dbReference>
<dbReference type="SUPFAM" id="SSF50978">
    <property type="entry name" value="WD40 repeat-like"/>
    <property type="match status" value="1"/>
</dbReference>
<dbReference type="InterPro" id="IPR049916">
    <property type="entry name" value="WDR72-like"/>
</dbReference>
<dbReference type="InterPro" id="IPR036322">
    <property type="entry name" value="WD40_repeat_dom_sf"/>
</dbReference>
<keyword evidence="2" id="KW-1185">Reference proteome</keyword>
<dbReference type="PANTHER" id="PTHR44099">
    <property type="entry name" value="RABCONNECTIN-3B, ISOFORM A"/>
    <property type="match status" value="1"/>
</dbReference>
<reference evidence="1" key="3">
    <citation type="submission" date="2025-09" db="UniProtKB">
        <authorList>
            <consortium name="Ensembl"/>
        </authorList>
    </citation>
    <scope>IDENTIFICATION</scope>
</reference>